<evidence type="ECO:0000313" key="3">
    <source>
        <dbReference type="EMBL" id="OIQ89375.1"/>
    </source>
</evidence>
<dbReference type="EMBL" id="MLJW01000333">
    <property type="protein sequence ID" value="OIQ89375.1"/>
    <property type="molecule type" value="Genomic_DNA"/>
</dbReference>
<evidence type="ECO:0000256" key="1">
    <source>
        <dbReference type="SAM" id="MobiDB-lite"/>
    </source>
</evidence>
<dbReference type="PANTHER" id="PTHR43252">
    <property type="entry name" value="TRANSCRIPTIONAL REGULATOR YQJI"/>
    <property type="match status" value="1"/>
</dbReference>
<evidence type="ECO:0000259" key="2">
    <source>
        <dbReference type="Pfam" id="PF03551"/>
    </source>
</evidence>
<dbReference type="InterPro" id="IPR005149">
    <property type="entry name" value="Tscrpt_reg_PadR_N"/>
</dbReference>
<dbReference type="Pfam" id="PF03551">
    <property type="entry name" value="PadR"/>
    <property type="match status" value="1"/>
</dbReference>
<feature type="region of interest" description="Disordered" evidence="1">
    <location>
        <begin position="1"/>
        <end position="41"/>
    </location>
</feature>
<sequence length="198" mass="21379">MFSCFSGRPHGQSSAFSCRHARGEPWPGREHGPGMGHGHGRGRGGRLGRLFDHGDLRLVLLRLIADRPRHGYELIKAIEEMTGGAYSPSPGTIYPALTLLEEQELVQVTPCEGGKKLHSLTEAGRAHLDGNAAVVEAMLRRIEQAGARLAPPAPQIVRAMENLKLALRLRLDGPPPSEAQIQEIAGILDAAAGRIERT</sequence>
<dbReference type="Gene3D" id="1.10.10.10">
    <property type="entry name" value="Winged helix-like DNA-binding domain superfamily/Winged helix DNA-binding domain"/>
    <property type="match status" value="1"/>
</dbReference>
<dbReference type="InterPro" id="IPR036388">
    <property type="entry name" value="WH-like_DNA-bd_sf"/>
</dbReference>
<dbReference type="InterPro" id="IPR036390">
    <property type="entry name" value="WH_DNA-bd_sf"/>
</dbReference>
<name>A0A1J5RBH5_9ZZZZ</name>
<dbReference type="SUPFAM" id="SSF46785">
    <property type="entry name" value="Winged helix' DNA-binding domain"/>
    <property type="match status" value="1"/>
</dbReference>
<protein>
    <submittedName>
        <fullName evidence="3">Transcriptional regulator YqjI</fullName>
    </submittedName>
</protein>
<feature type="compositionally biased region" description="Basic and acidic residues" evidence="1">
    <location>
        <begin position="21"/>
        <end position="32"/>
    </location>
</feature>
<reference evidence="3" key="1">
    <citation type="submission" date="2016-10" db="EMBL/GenBank/DDBJ databases">
        <title>Sequence of Gallionella enrichment culture.</title>
        <authorList>
            <person name="Poehlein A."/>
            <person name="Muehling M."/>
            <person name="Daniel R."/>
        </authorList>
    </citation>
    <scope>NUCLEOTIDE SEQUENCE</scope>
</reference>
<gene>
    <name evidence="3" type="primary">yqjI_1</name>
    <name evidence="3" type="ORF">GALL_287510</name>
</gene>
<organism evidence="3">
    <name type="scientific">mine drainage metagenome</name>
    <dbReference type="NCBI Taxonomy" id="410659"/>
    <lineage>
        <taxon>unclassified sequences</taxon>
        <taxon>metagenomes</taxon>
        <taxon>ecological metagenomes</taxon>
    </lineage>
</organism>
<feature type="domain" description="Transcription regulator PadR N-terminal" evidence="2">
    <location>
        <begin position="60"/>
        <end position="128"/>
    </location>
</feature>
<dbReference type="PANTHER" id="PTHR43252:SF7">
    <property type="entry name" value="TRANSCRIPTIONAL REGULATOR YQJI"/>
    <property type="match status" value="1"/>
</dbReference>
<dbReference type="AlphaFoldDB" id="A0A1J5RBH5"/>
<proteinExistence type="predicted"/>
<comment type="caution">
    <text evidence="3">The sequence shown here is derived from an EMBL/GenBank/DDBJ whole genome shotgun (WGS) entry which is preliminary data.</text>
</comment>
<accession>A0A1J5RBH5</accession>